<gene>
    <name evidence="2" type="ORF">PR002_g28295</name>
</gene>
<reference evidence="2 3" key="1">
    <citation type="submission" date="2018-09" db="EMBL/GenBank/DDBJ databases">
        <title>Genomic investigation of the strawberry pathogen Phytophthora fragariae indicates pathogenicity is determined by transcriptional variation in three key races.</title>
        <authorList>
            <person name="Adams T.M."/>
            <person name="Armitage A.D."/>
            <person name="Sobczyk M.K."/>
            <person name="Bates H.J."/>
            <person name="Dunwell J.M."/>
            <person name="Nellist C.F."/>
            <person name="Harrison R.J."/>
        </authorList>
    </citation>
    <scope>NUCLEOTIDE SEQUENCE [LARGE SCALE GENOMIC DNA]</scope>
    <source>
        <strain evidence="2 3">SCRP324</strain>
    </source>
</reference>
<proteinExistence type="predicted"/>
<name>A0A6A3HCK5_9STRA</name>
<protein>
    <submittedName>
        <fullName evidence="2">Uncharacterized protein</fullName>
    </submittedName>
</protein>
<feature type="non-terminal residue" evidence="2">
    <location>
        <position position="1"/>
    </location>
</feature>
<sequence>VDDDSSARLPPSVSHVTGHTTTE</sequence>
<dbReference type="AlphaFoldDB" id="A0A6A3HCK5"/>
<organism evidence="2 3">
    <name type="scientific">Phytophthora rubi</name>
    <dbReference type="NCBI Taxonomy" id="129364"/>
    <lineage>
        <taxon>Eukaryota</taxon>
        <taxon>Sar</taxon>
        <taxon>Stramenopiles</taxon>
        <taxon>Oomycota</taxon>
        <taxon>Peronosporomycetes</taxon>
        <taxon>Peronosporales</taxon>
        <taxon>Peronosporaceae</taxon>
        <taxon>Phytophthora</taxon>
    </lineage>
</organism>
<evidence type="ECO:0000313" key="3">
    <source>
        <dbReference type="Proteomes" id="UP000435112"/>
    </source>
</evidence>
<evidence type="ECO:0000313" key="2">
    <source>
        <dbReference type="EMBL" id="KAE8966675.1"/>
    </source>
</evidence>
<evidence type="ECO:0000256" key="1">
    <source>
        <dbReference type="SAM" id="MobiDB-lite"/>
    </source>
</evidence>
<dbReference type="Proteomes" id="UP000435112">
    <property type="component" value="Unassembled WGS sequence"/>
</dbReference>
<accession>A0A6A3HCK5</accession>
<feature type="region of interest" description="Disordered" evidence="1">
    <location>
        <begin position="1"/>
        <end position="23"/>
    </location>
</feature>
<comment type="caution">
    <text evidence="2">The sequence shown here is derived from an EMBL/GenBank/DDBJ whole genome shotgun (WGS) entry which is preliminary data.</text>
</comment>
<feature type="compositionally biased region" description="Polar residues" evidence="1">
    <location>
        <begin position="14"/>
        <end position="23"/>
    </location>
</feature>
<dbReference type="EMBL" id="QXFU01004871">
    <property type="protein sequence ID" value="KAE8966675.1"/>
    <property type="molecule type" value="Genomic_DNA"/>
</dbReference>